<organism evidence="6 7">
    <name type="scientific">Acanthosepion pharaonis</name>
    <name type="common">Pharaoh cuttlefish</name>
    <name type="synonym">Sepia pharaonis</name>
    <dbReference type="NCBI Taxonomy" id="158019"/>
    <lineage>
        <taxon>Eukaryota</taxon>
        <taxon>Metazoa</taxon>
        <taxon>Spiralia</taxon>
        <taxon>Lophotrochozoa</taxon>
        <taxon>Mollusca</taxon>
        <taxon>Cephalopoda</taxon>
        <taxon>Coleoidea</taxon>
        <taxon>Decapodiformes</taxon>
        <taxon>Sepiida</taxon>
        <taxon>Sepiina</taxon>
        <taxon>Sepiidae</taxon>
        <taxon>Acanthosepion</taxon>
    </lineage>
</organism>
<feature type="compositionally biased region" description="Basic and acidic residues" evidence="4">
    <location>
        <begin position="20"/>
        <end position="39"/>
    </location>
</feature>
<evidence type="ECO:0000313" key="7">
    <source>
        <dbReference type="Proteomes" id="UP000597762"/>
    </source>
</evidence>
<keyword evidence="7" id="KW-1185">Reference proteome</keyword>
<dbReference type="PANTHER" id="PTHR15073:SF1">
    <property type="entry name" value="RETICULOCYTE-BINDING PROTEIN HOMOLOG 2A"/>
    <property type="match status" value="1"/>
</dbReference>
<proteinExistence type="inferred from homology"/>
<feature type="transmembrane region" description="Helical" evidence="5">
    <location>
        <begin position="256"/>
        <end position="276"/>
    </location>
</feature>
<evidence type="ECO:0000256" key="3">
    <source>
        <dbReference type="SAM" id="Coils"/>
    </source>
</evidence>
<reference evidence="6" key="1">
    <citation type="submission" date="2021-01" db="EMBL/GenBank/DDBJ databases">
        <authorList>
            <person name="Li R."/>
            <person name="Bekaert M."/>
        </authorList>
    </citation>
    <scope>NUCLEOTIDE SEQUENCE</scope>
    <source>
        <strain evidence="6">Farmed</strain>
    </source>
</reference>
<comment type="similarity">
    <text evidence="1">Belongs to the MAP7 family.</text>
</comment>
<dbReference type="GO" id="GO:0000226">
    <property type="term" value="P:microtubule cytoskeleton organization"/>
    <property type="evidence" value="ECO:0007669"/>
    <property type="project" value="TreeGrafter"/>
</dbReference>
<keyword evidence="2 3" id="KW-0175">Coiled coil</keyword>
<dbReference type="GO" id="GO:0015630">
    <property type="term" value="C:microtubule cytoskeleton"/>
    <property type="evidence" value="ECO:0007669"/>
    <property type="project" value="TreeGrafter"/>
</dbReference>
<evidence type="ECO:0000313" key="6">
    <source>
        <dbReference type="EMBL" id="CAE1155698.1"/>
    </source>
</evidence>
<dbReference type="EMBL" id="CAHIKZ030000144">
    <property type="protein sequence ID" value="CAE1155698.1"/>
    <property type="molecule type" value="Genomic_DNA"/>
</dbReference>
<feature type="region of interest" description="Disordered" evidence="4">
    <location>
        <begin position="110"/>
        <end position="136"/>
    </location>
</feature>
<feature type="coiled-coil region" evidence="3">
    <location>
        <begin position="150"/>
        <end position="226"/>
    </location>
</feature>
<evidence type="ECO:0000256" key="1">
    <source>
        <dbReference type="ARBA" id="ARBA00007525"/>
    </source>
</evidence>
<evidence type="ECO:0000256" key="5">
    <source>
        <dbReference type="SAM" id="Phobius"/>
    </source>
</evidence>
<feature type="compositionally biased region" description="Low complexity" evidence="4">
    <location>
        <begin position="61"/>
        <end position="74"/>
    </location>
</feature>
<sequence>MILGSDRGSTETAEDGPLEDEGRSRRSLDNRLRSAHHYEPNTNSLDLSDPSGTGDTLSVDTTNTNLSTETTSSSPLHRHLDGSSLSSRARYLGSVGSQLMIEEVHSRGCSYDQSDFDSSPSYSRRPGRLPGQPFPTGPSWWIGYPSTVRREKEREREERVRVAREKLAEERKKKIEEFKEQQRLAQQHRERQQELRRRKIDELRRREEERRAAVEERRRKQEEEQRLYHLPYLFSFSIFFYFFCLSFSMIDSIQSTLNDSVCTLGFCILLLLACFVHTFTHPSPHFKLFAVAMLHFGLLIDLYTLSLSLSLSGFLGNLVSFKMVAKGTTLPLLSRLCHQCDCSCFS</sequence>
<evidence type="ECO:0000256" key="4">
    <source>
        <dbReference type="SAM" id="MobiDB-lite"/>
    </source>
</evidence>
<dbReference type="AlphaFoldDB" id="A0A812ASU5"/>
<feature type="compositionally biased region" description="Polar residues" evidence="4">
    <location>
        <begin position="111"/>
        <end position="122"/>
    </location>
</feature>
<dbReference type="InterPro" id="IPR051483">
    <property type="entry name" value="MAP7_domain-containing"/>
</dbReference>
<feature type="transmembrane region" description="Helical" evidence="5">
    <location>
        <begin position="288"/>
        <end position="315"/>
    </location>
</feature>
<feature type="region of interest" description="Disordered" evidence="4">
    <location>
        <begin position="1"/>
        <end position="82"/>
    </location>
</feature>
<evidence type="ECO:0000256" key="2">
    <source>
        <dbReference type="ARBA" id="ARBA00023054"/>
    </source>
</evidence>
<gene>
    <name evidence="6" type="ORF">SPHA_4536</name>
</gene>
<name>A0A812ASU5_ACAPH</name>
<keyword evidence="5" id="KW-0812">Transmembrane</keyword>
<keyword evidence="5" id="KW-1133">Transmembrane helix</keyword>
<comment type="caution">
    <text evidence="6">The sequence shown here is derived from an EMBL/GenBank/DDBJ whole genome shotgun (WGS) entry which is preliminary data.</text>
</comment>
<dbReference type="PANTHER" id="PTHR15073">
    <property type="entry name" value="MICROTUBULE-ASSOCIATED PROTEIN"/>
    <property type="match status" value="1"/>
</dbReference>
<dbReference type="Proteomes" id="UP000597762">
    <property type="component" value="Unassembled WGS sequence"/>
</dbReference>
<accession>A0A812ASU5</accession>
<feature type="transmembrane region" description="Helical" evidence="5">
    <location>
        <begin position="227"/>
        <end position="250"/>
    </location>
</feature>
<feature type="compositionally biased region" description="Polar residues" evidence="4">
    <location>
        <begin position="40"/>
        <end position="60"/>
    </location>
</feature>
<keyword evidence="5" id="KW-0472">Membrane</keyword>
<protein>
    <submittedName>
        <fullName evidence="6">Uncharacterized protein</fullName>
    </submittedName>
</protein>